<dbReference type="CDD" id="cd02440">
    <property type="entry name" value="AdoMet_MTases"/>
    <property type="match status" value="1"/>
</dbReference>
<name>A0AAE6YXS0_9GAMM</name>
<evidence type="ECO:0000313" key="8">
    <source>
        <dbReference type="Proteomes" id="UP000500801"/>
    </source>
</evidence>
<dbReference type="Proteomes" id="UP000500801">
    <property type="component" value="Chromosome"/>
</dbReference>
<evidence type="ECO:0000256" key="5">
    <source>
        <dbReference type="ARBA" id="ARBA00023098"/>
    </source>
</evidence>
<comment type="similarity">
    <text evidence="1">Belongs to the CFA/CMAS family.</text>
</comment>
<dbReference type="RefSeq" id="WP_168361858.1">
    <property type="nucleotide sequence ID" value="NZ_CP033622.1"/>
</dbReference>
<reference evidence="7 8" key="1">
    <citation type="submission" date="2018-11" db="EMBL/GenBank/DDBJ databases">
        <title>Complete genome sequence of Dickeya zeae strain CE1 infecting Canna edulis Ker-Gawl. in China.</title>
        <authorList>
            <person name="Zhang J."/>
            <person name="Lin B."/>
            <person name="Shen H."/>
            <person name="Jiang S."/>
            <person name="Pu X."/>
            <person name="Sun D."/>
        </authorList>
    </citation>
    <scope>NUCLEOTIDE SEQUENCE [LARGE SCALE GENOMIC DNA]</scope>
    <source>
        <strain evidence="7 8">CE1</strain>
    </source>
</reference>
<evidence type="ECO:0000256" key="4">
    <source>
        <dbReference type="ARBA" id="ARBA00022691"/>
    </source>
</evidence>
<accession>A0AAE6YXS0</accession>
<keyword evidence="3" id="KW-0808">Transferase</keyword>
<gene>
    <name evidence="7" type="ORF">DWG24_06125</name>
</gene>
<dbReference type="GO" id="GO:0008610">
    <property type="term" value="P:lipid biosynthetic process"/>
    <property type="evidence" value="ECO:0007669"/>
    <property type="project" value="InterPro"/>
</dbReference>
<proteinExistence type="inferred from homology"/>
<evidence type="ECO:0000313" key="7">
    <source>
        <dbReference type="EMBL" id="QIZ50384.1"/>
    </source>
</evidence>
<evidence type="ECO:0000256" key="1">
    <source>
        <dbReference type="ARBA" id="ARBA00010815"/>
    </source>
</evidence>
<dbReference type="GO" id="GO:0032259">
    <property type="term" value="P:methylation"/>
    <property type="evidence" value="ECO:0007669"/>
    <property type="project" value="UniProtKB-KW"/>
</dbReference>
<dbReference type="AlphaFoldDB" id="A0AAE6YXS0"/>
<dbReference type="PANTHER" id="PTHR43667">
    <property type="entry name" value="CYCLOPROPANE-FATTY-ACYL-PHOSPHOLIPID SYNTHASE"/>
    <property type="match status" value="1"/>
</dbReference>
<sequence length="408" mass="46469">MTDPVFALESDVPRTATIRFARWLLFRLLAGIQQGSLTLHDGNQSVHFGDTASPLRAEVNILSPGIYARLLTGGSIAAAESWMEGEWETDQLTALLQIMAANAGVLSRLENGFRVLGQPLQRLWHWTRRNRRQQARENIAAHYDLGNTFYQQFLDEGLLYSSALFTPDTPDLASAQQAKMRRLCQELALTPDDHLLEIGTGWGALAEFAARHYGCRVTTTTLSQEQYHYALARIAQAGLQDRVTVLLCDYRDLTGQFDKLVSVEMIEAVGKAFLPQFFKTCQARLRPGGKMAIQAITIQDQRYHDYSKSVDFIQRYIFPGGFLPSVTAISSLMTRHTDFVLRNLFDMGPHYAHTLAHWRQRFLLAWPEIERLGFDTRFRRMWLYYFGYCEAGFNARTISVVQLTAERV</sequence>
<dbReference type="InterPro" id="IPR003333">
    <property type="entry name" value="CMAS"/>
</dbReference>
<evidence type="ECO:0000256" key="6">
    <source>
        <dbReference type="PIRSR" id="PIRSR003085-1"/>
    </source>
</evidence>
<dbReference type="PIRSF" id="PIRSF003085">
    <property type="entry name" value="CMAS"/>
    <property type="match status" value="1"/>
</dbReference>
<dbReference type="SUPFAM" id="SSF53335">
    <property type="entry name" value="S-adenosyl-L-methionine-dependent methyltransferases"/>
    <property type="match status" value="1"/>
</dbReference>
<organism evidence="7 8">
    <name type="scientific">Dickeya zeae</name>
    <dbReference type="NCBI Taxonomy" id="204042"/>
    <lineage>
        <taxon>Bacteria</taxon>
        <taxon>Pseudomonadati</taxon>
        <taxon>Pseudomonadota</taxon>
        <taxon>Gammaproteobacteria</taxon>
        <taxon>Enterobacterales</taxon>
        <taxon>Pectobacteriaceae</taxon>
        <taxon>Dickeya</taxon>
    </lineage>
</organism>
<dbReference type="EMBL" id="CP033622">
    <property type="protein sequence ID" value="QIZ50384.1"/>
    <property type="molecule type" value="Genomic_DNA"/>
</dbReference>
<dbReference type="Gene3D" id="3.40.50.150">
    <property type="entry name" value="Vaccinia Virus protein VP39"/>
    <property type="match status" value="1"/>
</dbReference>
<protein>
    <submittedName>
        <fullName evidence="7">Class I SAM-dependent methyltransferase</fullName>
    </submittedName>
</protein>
<keyword evidence="2 7" id="KW-0489">Methyltransferase</keyword>
<dbReference type="Pfam" id="PF02353">
    <property type="entry name" value="CMAS"/>
    <property type="match status" value="1"/>
</dbReference>
<dbReference type="GO" id="GO:0008168">
    <property type="term" value="F:methyltransferase activity"/>
    <property type="evidence" value="ECO:0007669"/>
    <property type="project" value="UniProtKB-KW"/>
</dbReference>
<evidence type="ECO:0000256" key="2">
    <source>
        <dbReference type="ARBA" id="ARBA00022603"/>
    </source>
</evidence>
<evidence type="ECO:0000256" key="3">
    <source>
        <dbReference type="ARBA" id="ARBA00022679"/>
    </source>
</evidence>
<dbReference type="InterPro" id="IPR050723">
    <property type="entry name" value="CFA/CMAS"/>
</dbReference>
<keyword evidence="4" id="KW-0949">S-adenosyl-L-methionine</keyword>
<feature type="active site" evidence="6">
    <location>
        <position position="389"/>
    </location>
</feature>
<dbReference type="InterPro" id="IPR029063">
    <property type="entry name" value="SAM-dependent_MTases_sf"/>
</dbReference>
<dbReference type="PANTHER" id="PTHR43667:SF2">
    <property type="entry name" value="FATTY ACID C-METHYL TRANSFERASE"/>
    <property type="match status" value="1"/>
</dbReference>
<keyword evidence="5" id="KW-0443">Lipid metabolism</keyword>